<evidence type="ECO:0000259" key="4">
    <source>
        <dbReference type="PROSITE" id="PS50234"/>
    </source>
</evidence>
<feature type="domain" description="VWFA" evidence="4">
    <location>
        <begin position="460"/>
        <end position="660"/>
    </location>
</feature>
<dbReference type="InterPro" id="IPR019734">
    <property type="entry name" value="TPR_rpt"/>
</dbReference>
<dbReference type="PANTHER" id="PTHR45737:SF6">
    <property type="entry name" value="VON WILLEBRAND FACTOR A DOMAIN-CONTAINING PROTEIN 5A"/>
    <property type="match status" value="1"/>
</dbReference>
<dbReference type="InterPro" id="IPR036465">
    <property type="entry name" value="vWFA_dom_sf"/>
</dbReference>
<dbReference type="RefSeq" id="WP_175517722.1">
    <property type="nucleotide sequence ID" value="NZ_FOQD01000020.1"/>
</dbReference>
<evidence type="ECO:0000256" key="1">
    <source>
        <dbReference type="PROSITE-ProRule" id="PRU00339"/>
    </source>
</evidence>
<accession>A0A1I3R8G5</accession>
<dbReference type="STRING" id="1576369.SAMN05421753_12016"/>
<evidence type="ECO:0000259" key="5">
    <source>
        <dbReference type="PROSITE" id="PS51468"/>
    </source>
</evidence>
<dbReference type="InterPro" id="IPR013694">
    <property type="entry name" value="VIT"/>
</dbReference>
<protein>
    <submittedName>
        <fullName evidence="6">von Willebrand factor type A domain-containing protein</fullName>
    </submittedName>
</protein>
<feature type="region of interest" description="Disordered" evidence="2">
    <location>
        <begin position="1240"/>
        <end position="1296"/>
    </location>
</feature>
<organism evidence="6 7">
    <name type="scientific">Planctomicrobium piriforme</name>
    <dbReference type="NCBI Taxonomy" id="1576369"/>
    <lineage>
        <taxon>Bacteria</taxon>
        <taxon>Pseudomonadati</taxon>
        <taxon>Planctomycetota</taxon>
        <taxon>Planctomycetia</taxon>
        <taxon>Planctomycetales</taxon>
        <taxon>Planctomycetaceae</taxon>
        <taxon>Planctomicrobium</taxon>
    </lineage>
</organism>
<evidence type="ECO:0000256" key="2">
    <source>
        <dbReference type="SAM" id="MobiDB-lite"/>
    </source>
</evidence>
<dbReference type="SUPFAM" id="SSF53300">
    <property type="entry name" value="vWA-like"/>
    <property type="match status" value="1"/>
</dbReference>
<sequence length="2061" mass="227351">MMGTRCSVWKCSIPALLVVFILAQSEAGRAASLSGGTSDVAVRAVTMQEWKLLHPGEVLPETCSLRTSAGGFVQIQVEADSLSLDGDSEVTVDSKQRLLVLQQGQILLRSRSPEPQWQVRIGALSFSLRANSAVNISKTADVVQVDLLEGAGTLVVNASEVALTGPVQVSLRHDKIEVQKQPDNIPEWKSQIEKWTGAKPAQGPGQLVIQDSQSGAARRMEIARYHANVVLKPPVALVQLDQSFFNPAASQQEGTFVFNLPPGASVSRFAMFVTHDDLIEGELIGRQQASNIYESIVRRRKDPAILEQIGDNLFRMRVLPIFARDTKRILLDYTVPLTEDNQQFFFNLPLMSDLNPIWDFRLRGSIAAPVTAGSVKSNLAPELEFTRSADGSIAFDWRQQQTQMPPTFDLTFAREAAVQPKLYRFTTSSPDVKNSEQEYFLAALPPREVPVNKALDSSNDVFVLVDTSQSAGRLETARAAARTIIGNLRQGDRFQLGCVDVGLRRLTQEWIAPQSPEALAALTALDQEFALGPSHVQTSLKEVLKLSQNQPDGDRRRHLIYIGDGGDLSKIGQIDKGRTNPGPGTGGFFAVPPHGVDADWEQAFLHAAEEHQPVVFSAVAIDPDSSAQVTLRRAVQHTGGRYFVQQKSSRHLGELLTWTLAGLPHAARVEQVALTSGAEAELFTAPTWPDGETLYLYGRCKPQSDLRLSVKVDGESREFGFAAEPQNIADAVFTGRLWAQRKLEQLLARSPAPSQEQQREIITLSQEWSLMTPFTSFLVLESEADYDRWQIDRRVRHRYWTPPEAVPVLPIPAEVQKQFVQDSAAKKSRLKSRNGVWATPTTKEQFAERLKEVDQLLKLRGAAVAQQRLQTLEPAAAEFGQEEFNLLRHKTETQLKTGSVLHDLGFERPLFDRAEAISLPGPNLFPQLLGTGDVGPQFLSRHPHAQAMLKRVDYPGQMTLVDFIELIRFETGVNVVLDQAALEAEGLTGNEDLEVEWLNKISVRNLLHHVLRDVAGTPLAVIESPYFLRVTTETEADELLETRIYPVADLIRTDQLPTPELLSSPYRDADRAFNEKVRKALQQPVSVDFKDYDVSGVRQWLRNQLQMNVCIERSALEAEGLTGDEQVMPLKFQDTPIGVIAEVILADVAGTPLTVLPEHEVVVITTLTEADEKLQTQLYSAVGVVYELPSNLIPSRQKPQNSFGSGNGLGFGMGGGFGRGMGGGFGGGFGGMGGSAGAGFGSPNPPASEAGLAFVGEPATPASDPNGTAANSAPADEMGQPPQGEAGTDGALKDLTAGGNEMMGFLQSQTEGPWFDIDAEGGVMSFYQPALALAVRQTDQIHREIEQQFDLLRKMPPAGRRALPAKIPRITENMPEGWNLSPLIDLITNVTEGPWFEIDAEGGLISTHLPTMSLSVRQTQANHEEVEDLLVQLRRLMLKNRYLSEQLEQGLKIEEQAHVPESLLLTTWPKLPAPVAISTKMQADSALSVRRVPDHVQQTWRLETTGAAADKSQSSDVTITRAGPRIELLTDRTWLRAEGQLGAVIYPGLARVEISQWGETIRRVTDGFLPWLPHVSNAELAELYDVRLESEQNDVTTLTLQHRQQPDAVIHAAFDRTSGAPRSWQFEVNGALQYRLAFETDSNGSFRNVVAFDPNGNTAERWTLVSQQTDVAIPGVREFAQDFVVIDRDDPDSEFRKLHDALQHFDYAAASELLAKMLEERPDQPLLNFLLAWVCEYGSDSIPNRISTQRRAVEAVLHSRADELIRLVTTTPFRQVSKTQLLGMLNSVPVEQRSLIVWDALTDLTHEQGNPADALRNIEGALQLPGGQTPARQIRRIELLLETRQLDPAVQAARQVAAAGLSAGMLAELGDVFAQERQLKIAADYYTQALQVASSRTEQASLLIRKAGCFSKLERWQLLLAAAEIAPTVEAGLNGQLSTILHEAHSNSDAALMRQLATEARQQEFKTQLLIRQAELVTDVTLKAQLCQDLIESGQMPEDKQDWAYKQMIAGGAADAIIRWNEQKLRMGQILTSMDRSALAQAYRQQGRAIDSQRALEDERR</sequence>
<feature type="repeat" description="TPR" evidence="1">
    <location>
        <begin position="1863"/>
        <end position="1896"/>
    </location>
</feature>
<dbReference type="Gene3D" id="3.40.50.410">
    <property type="entry name" value="von Willebrand factor, type A domain"/>
    <property type="match status" value="1"/>
</dbReference>
<dbReference type="PROSITE" id="PS50234">
    <property type="entry name" value="VWFA"/>
    <property type="match status" value="1"/>
</dbReference>
<dbReference type="PROSITE" id="PS50005">
    <property type="entry name" value="TPR"/>
    <property type="match status" value="1"/>
</dbReference>
<dbReference type="InterPro" id="IPR011990">
    <property type="entry name" value="TPR-like_helical_dom_sf"/>
</dbReference>
<feature type="chain" id="PRO_5011670372" evidence="3">
    <location>
        <begin position="31"/>
        <end position="2061"/>
    </location>
</feature>
<evidence type="ECO:0000313" key="7">
    <source>
        <dbReference type="Proteomes" id="UP000199518"/>
    </source>
</evidence>
<evidence type="ECO:0000256" key="3">
    <source>
        <dbReference type="SAM" id="SignalP"/>
    </source>
</evidence>
<dbReference type="InterPro" id="IPR002035">
    <property type="entry name" value="VWF_A"/>
</dbReference>
<proteinExistence type="predicted"/>
<keyword evidence="1" id="KW-0802">TPR repeat</keyword>
<feature type="signal peptide" evidence="3">
    <location>
        <begin position="1"/>
        <end position="30"/>
    </location>
</feature>
<dbReference type="CDD" id="cd00198">
    <property type="entry name" value="vWFA"/>
    <property type="match status" value="1"/>
</dbReference>
<dbReference type="Gene3D" id="1.25.40.10">
    <property type="entry name" value="Tetratricopeptide repeat domain"/>
    <property type="match status" value="1"/>
</dbReference>
<keyword evidence="7" id="KW-1185">Reference proteome</keyword>
<dbReference type="PROSITE" id="PS51468">
    <property type="entry name" value="VIT"/>
    <property type="match status" value="1"/>
</dbReference>
<gene>
    <name evidence="6" type="ORF">SAMN05421753_12016</name>
</gene>
<evidence type="ECO:0000313" key="6">
    <source>
        <dbReference type="EMBL" id="SFJ41721.1"/>
    </source>
</evidence>
<reference evidence="7" key="1">
    <citation type="submission" date="2016-10" db="EMBL/GenBank/DDBJ databases">
        <authorList>
            <person name="Varghese N."/>
            <person name="Submissions S."/>
        </authorList>
    </citation>
    <scope>NUCLEOTIDE SEQUENCE [LARGE SCALE GENOMIC DNA]</scope>
    <source>
        <strain evidence="7">DSM 26348</strain>
    </source>
</reference>
<keyword evidence="3" id="KW-0732">Signal</keyword>
<dbReference type="Pfam" id="PF08487">
    <property type="entry name" value="VIT"/>
    <property type="match status" value="1"/>
</dbReference>
<dbReference type="Proteomes" id="UP000199518">
    <property type="component" value="Unassembled WGS sequence"/>
</dbReference>
<feature type="domain" description="VIT" evidence="5">
    <location>
        <begin position="206"/>
        <end position="335"/>
    </location>
</feature>
<name>A0A1I3R8G5_9PLAN</name>
<dbReference type="PANTHER" id="PTHR45737">
    <property type="entry name" value="VON WILLEBRAND FACTOR A DOMAIN-CONTAINING PROTEIN 5A"/>
    <property type="match status" value="1"/>
</dbReference>
<dbReference type="EMBL" id="FOQD01000020">
    <property type="protein sequence ID" value="SFJ41721.1"/>
    <property type="molecule type" value="Genomic_DNA"/>
</dbReference>